<name>Q7UZ02_RHOBA</name>
<dbReference type="KEGG" id="rba:RB283"/>
<accession>Q7UZ02</accession>
<dbReference type="InParanoid" id="Q7UZ02"/>
<dbReference type="EMBL" id="BX294133">
    <property type="protein sequence ID" value="CAD71487.1"/>
    <property type="molecule type" value="Genomic_DNA"/>
</dbReference>
<organism evidence="1 2">
    <name type="scientific">Rhodopirellula baltica (strain DSM 10527 / NCIMB 13988 / SH1)</name>
    <dbReference type="NCBI Taxonomy" id="243090"/>
    <lineage>
        <taxon>Bacteria</taxon>
        <taxon>Pseudomonadati</taxon>
        <taxon>Planctomycetota</taxon>
        <taxon>Planctomycetia</taxon>
        <taxon>Pirellulales</taxon>
        <taxon>Pirellulaceae</taxon>
        <taxon>Rhodopirellula</taxon>
    </lineage>
</organism>
<keyword evidence="2" id="KW-1185">Reference proteome</keyword>
<evidence type="ECO:0000313" key="2">
    <source>
        <dbReference type="Proteomes" id="UP000001025"/>
    </source>
</evidence>
<sequence length="81" mass="9031">MSPVDALNRFVATVNLGFSCTGEPPGRSSGTIYTGASLFSSPYLLKRRFDQRCTHHGTDCPAIHLFAVRRRRFSDHQHLPA</sequence>
<gene>
    <name evidence="1" type="ordered locus">RB283</name>
</gene>
<reference evidence="1 2" key="1">
    <citation type="journal article" date="2003" name="Proc. Natl. Acad. Sci. U.S.A.">
        <title>Complete genome sequence of the marine planctomycete Pirellula sp. strain 1.</title>
        <authorList>
            <person name="Gloeckner F.O."/>
            <person name="Kube M."/>
            <person name="Bauer M."/>
            <person name="Teeling H."/>
            <person name="Lombardot T."/>
            <person name="Ludwig W."/>
            <person name="Gade D."/>
            <person name="Beck A."/>
            <person name="Borzym K."/>
            <person name="Heitmann K."/>
            <person name="Rabus R."/>
            <person name="Schlesner H."/>
            <person name="Amann R."/>
            <person name="Reinhardt R."/>
        </authorList>
    </citation>
    <scope>NUCLEOTIDE SEQUENCE [LARGE SCALE GENOMIC DNA]</scope>
    <source>
        <strain evidence="2">DSM 10527 / NCIMB 13988 / SH1</strain>
    </source>
</reference>
<dbReference type="STRING" id="243090.RB283"/>
<dbReference type="HOGENOM" id="CLU_2571509_0_0_0"/>
<protein>
    <submittedName>
        <fullName evidence="1">Uncharacterized protein</fullName>
    </submittedName>
</protein>
<dbReference type="AlphaFoldDB" id="Q7UZ02"/>
<dbReference type="EnsemblBacteria" id="CAD71487">
    <property type="protein sequence ID" value="CAD71487"/>
    <property type="gene ID" value="RB283"/>
</dbReference>
<proteinExistence type="predicted"/>
<evidence type="ECO:0000313" key="1">
    <source>
        <dbReference type="EMBL" id="CAD71487.1"/>
    </source>
</evidence>
<dbReference type="Proteomes" id="UP000001025">
    <property type="component" value="Chromosome"/>
</dbReference>